<protein>
    <submittedName>
        <fullName evidence="1">Uncharacterized protein</fullName>
    </submittedName>
</protein>
<name>A0A4U5MR06_STECR</name>
<organism evidence="1 2">
    <name type="scientific">Steinernema carpocapsae</name>
    <name type="common">Entomopathogenic nematode</name>
    <dbReference type="NCBI Taxonomy" id="34508"/>
    <lineage>
        <taxon>Eukaryota</taxon>
        <taxon>Metazoa</taxon>
        <taxon>Ecdysozoa</taxon>
        <taxon>Nematoda</taxon>
        <taxon>Chromadorea</taxon>
        <taxon>Rhabditida</taxon>
        <taxon>Tylenchina</taxon>
        <taxon>Panagrolaimomorpha</taxon>
        <taxon>Strongyloidoidea</taxon>
        <taxon>Steinernematidae</taxon>
        <taxon>Steinernema</taxon>
    </lineage>
</organism>
<proteinExistence type="predicted"/>
<evidence type="ECO:0000313" key="2">
    <source>
        <dbReference type="Proteomes" id="UP000298663"/>
    </source>
</evidence>
<dbReference type="EMBL" id="AZBU02000006">
    <property type="protein sequence ID" value="TKR72087.1"/>
    <property type="molecule type" value="Genomic_DNA"/>
</dbReference>
<reference evidence="1 2" key="1">
    <citation type="journal article" date="2015" name="Genome Biol.">
        <title>Comparative genomics of Steinernema reveals deeply conserved gene regulatory networks.</title>
        <authorList>
            <person name="Dillman A.R."/>
            <person name="Macchietto M."/>
            <person name="Porter C.F."/>
            <person name="Rogers A."/>
            <person name="Williams B."/>
            <person name="Antoshechkin I."/>
            <person name="Lee M.M."/>
            <person name="Goodwin Z."/>
            <person name="Lu X."/>
            <person name="Lewis E.E."/>
            <person name="Goodrich-Blair H."/>
            <person name="Stock S.P."/>
            <person name="Adams B.J."/>
            <person name="Sternberg P.W."/>
            <person name="Mortazavi A."/>
        </authorList>
    </citation>
    <scope>NUCLEOTIDE SEQUENCE [LARGE SCALE GENOMIC DNA]</scope>
    <source>
        <strain evidence="1 2">ALL</strain>
    </source>
</reference>
<sequence length="197" mass="22774">MCHARNRHSGAGRIQSPFCGKENRSLLVTLREEIKNMGEEEFDHRAKSVASYIQANGRLYVKDETLLWTDFPEFHFSEEDSEKTKREAKSSQVLKTTKRELLAFFDRRIAADSKERGSVVSIHLRSNTPLLKDEDSVNFSAVSFKFLKNELFKNFKKILEKRLSDALWHISSAIGFGLASLRRGLASLRREDHIYHK</sequence>
<evidence type="ECO:0000313" key="1">
    <source>
        <dbReference type="EMBL" id="TKR72087.1"/>
    </source>
</evidence>
<dbReference type="Proteomes" id="UP000298663">
    <property type="component" value="Unassembled WGS sequence"/>
</dbReference>
<accession>A0A4U5MR06</accession>
<dbReference type="AlphaFoldDB" id="A0A4U5MR06"/>
<reference evidence="1 2" key="2">
    <citation type="journal article" date="2019" name="G3 (Bethesda)">
        <title>Hybrid Assembly of the Genome of the Entomopathogenic Nematode Steinernema carpocapsae Identifies the X-Chromosome.</title>
        <authorList>
            <person name="Serra L."/>
            <person name="Macchietto M."/>
            <person name="Macias-Munoz A."/>
            <person name="McGill C.J."/>
            <person name="Rodriguez I.M."/>
            <person name="Rodriguez B."/>
            <person name="Murad R."/>
            <person name="Mortazavi A."/>
        </authorList>
    </citation>
    <scope>NUCLEOTIDE SEQUENCE [LARGE SCALE GENOMIC DNA]</scope>
    <source>
        <strain evidence="1 2">ALL</strain>
    </source>
</reference>
<gene>
    <name evidence="1" type="ORF">L596_019601</name>
</gene>
<comment type="caution">
    <text evidence="1">The sequence shown here is derived from an EMBL/GenBank/DDBJ whole genome shotgun (WGS) entry which is preliminary data.</text>
</comment>
<dbReference type="Gene3D" id="3.30.830.10">
    <property type="entry name" value="Metalloenzyme, LuxS/M16 peptidase-like"/>
    <property type="match status" value="1"/>
</dbReference>
<keyword evidence="2" id="KW-1185">Reference proteome</keyword>